<protein>
    <submittedName>
        <fullName evidence="4">NXPE family member 3-like</fullName>
    </submittedName>
</protein>
<evidence type="ECO:0000259" key="2">
    <source>
        <dbReference type="Pfam" id="PF24536"/>
    </source>
</evidence>
<dbReference type="InterPro" id="IPR057106">
    <property type="entry name" value="NXPE4_C"/>
</dbReference>
<sequence>MYHFTYKERIPNISTNGNRVIENTSFVQRFAWNWTWGEVGSMGVTNVSYSVVDMLSNASNVYIGDIIHLDIYAKDSHGRQRVLGGDYWRAMMVNRKMEAATLGKIVDHDNGSYSIRFYAAWSGRADIEISLIHTREAVRFLRKEYQGIGVVHWKAVYANDSLNETVTCILKREGSWDKMCEIRRKEFGRTILLCDVPKQLTCSDMQYFHSGPNVYDEYIFNDYQKELFAKSEASIQNITLNIKDSTQRNGNVETAFYIDDKLQHRKHLLSDGVWFNGSWYSYWQENRNFDRFSSLKCLSNFTNVYLLGDSTTRQWFLSLNQFLGIKYDDITWDPHFKPNSCNDKIQTRGLSKHGHLTLQFFFHPFPLGQLCFVPQSYMVEDDVIRIATCRSVIVFGLWAHYLMWTEDSFEERLQYVKASLWHFYQRCPESRIIVRGSHVLSDGQWRKNMANSDVLLLDLNRIIKKVFNVEWVHFLDTWDLNRAYLHTHEVHMPNSVVAEEIKLLLSYICVTN</sequence>
<dbReference type="PANTHER" id="PTHR16165:SF5">
    <property type="entry name" value="NXPE FAMILY MEMBER 3"/>
    <property type="match status" value="1"/>
</dbReference>
<dbReference type="InterPro" id="IPR026845">
    <property type="entry name" value="NXPH/NXPE"/>
</dbReference>
<comment type="similarity">
    <text evidence="1">Belongs to the NXPE family.</text>
</comment>
<dbReference type="Pfam" id="PF24536">
    <property type="entry name" value="NXPE4_C"/>
    <property type="match status" value="1"/>
</dbReference>
<dbReference type="Proteomes" id="UP000694865">
    <property type="component" value="Unplaced"/>
</dbReference>
<dbReference type="GeneID" id="102804783"/>
<evidence type="ECO:0000313" key="3">
    <source>
        <dbReference type="Proteomes" id="UP000694865"/>
    </source>
</evidence>
<dbReference type="PANTHER" id="PTHR16165">
    <property type="entry name" value="NXPE FAMILY MEMBER"/>
    <property type="match status" value="1"/>
</dbReference>
<gene>
    <name evidence="4" type="primary">LOC102804783</name>
</gene>
<dbReference type="InterPro" id="IPR014756">
    <property type="entry name" value="Ig_E-set"/>
</dbReference>
<proteinExistence type="inferred from homology"/>
<name>A0ABM0MGE2_SACKO</name>
<feature type="domain" description="NXPE C-terminal" evidence="2">
    <location>
        <begin position="279"/>
        <end position="509"/>
    </location>
</feature>
<accession>A0ABM0MGE2</accession>
<keyword evidence="3" id="KW-1185">Reference proteome</keyword>
<dbReference type="SUPFAM" id="SSF81296">
    <property type="entry name" value="E set domains"/>
    <property type="match status" value="1"/>
</dbReference>
<evidence type="ECO:0000313" key="4">
    <source>
        <dbReference type="RefSeq" id="XP_006819083.1"/>
    </source>
</evidence>
<dbReference type="RefSeq" id="XP_006819083.1">
    <property type="nucleotide sequence ID" value="XM_006819020.1"/>
</dbReference>
<reference evidence="4" key="1">
    <citation type="submission" date="2025-08" db="UniProtKB">
        <authorList>
            <consortium name="RefSeq"/>
        </authorList>
    </citation>
    <scope>IDENTIFICATION</scope>
    <source>
        <tissue evidence="4">Testes</tissue>
    </source>
</reference>
<organism evidence="3 4">
    <name type="scientific">Saccoglossus kowalevskii</name>
    <name type="common">Acorn worm</name>
    <dbReference type="NCBI Taxonomy" id="10224"/>
    <lineage>
        <taxon>Eukaryota</taxon>
        <taxon>Metazoa</taxon>
        <taxon>Hemichordata</taxon>
        <taxon>Enteropneusta</taxon>
        <taxon>Harrimaniidae</taxon>
        <taxon>Saccoglossus</taxon>
    </lineage>
</organism>
<dbReference type="Pfam" id="PF06312">
    <property type="entry name" value="Neurexophilin"/>
    <property type="match status" value="1"/>
</dbReference>
<evidence type="ECO:0000256" key="1">
    <source>
        <dbReference type="ARBA" id="ARBA00005431"/>
    </source>
</evidence>